<dbReference type="Pfam" id="PF00076">
    <property type="entry name" value="RRM_1"/>
    <property type="match status" value="3"/>
</dbReference>
<dbReference type="CDD" id="cd12250">
    <property type="entry name" value="RRM2_hnRNPR_like"/>
    <property type="match status" value="1"/>
</dbReference>
<evidence type="ECO:0000313" key="9">
    <source>
        <dbReference type="Proteomes" id="UP001497382"/>
    </source>
</evidence>
<dbReference type="SUPFAM" id="SSF54928">
    <property type="entry name" value="RNA-binding domain, RBD"/>
    <property type="match status" value="2"/>
</dbReference>
<dbReference type="GO" id="GO:0005737">
    <property type="term" value="C:cytoplasm"/>
    <property type="evidence" value="ECO:0007669"/>
    <property type="project" value="UniProtKB-SubCell"/>
</dbReference>
<reference evidence="8 9" key="1">
    <citation type="submission" date="2024-04" db="EMBL/GenBank/DDBJ databases">
        <authorList>
            <person name="Rising A."/>
            <person name="Reimegard J."/>
            <person name="Sonavane S."/>
            <person name="Akerstrom W."/>
            <person name="Nylinder S."/>
            <person name="Hedman E."/>
            <person name="Kallberg Y."/>
        </authorList>
    </citation>
    <scope>NUCLEOTIDE SEQUENCE [LARGE SCALE GENOMIC DNA]</scope>
</reference>
<evidence type="ECO:0000256" key="4">
    <source>
        <dbReference type="ARBA" id="ARBA00022884"/>
    </source>
</evidence>
<keyword evidence="3" id="KW-0677">Repeat</keyword>
<dbReference type="InterPro" id="IPR035979">
    <property type="entry name" value="RBD_domain_sf"/>
</dbReference>
<dbReference type="InterPro" id="IPR012677">
    <property type="entry name" value="Nucleotide-bd_a/b_plait_sf"/>
</dbReference>
<evidence type="ECO:0000256" key="1">
    <source>
        <dbReference type="ARBA" id="ARBA00004496"/>
    </source>
</evidence>
<keyword evidence="2" id="KW-0963">Cytoplasm</keyword>
<feature type="domain" description="RRM" evidence="7">
    <location>
        <begin position="133"/>
        <end position="215"/>
    </location>
</feature>
<dbReference type="InterPro" id="IPR000504">
    <property type="entry name" value="RRM_dom"/>
</dbReference>
<keyword evidence="9" id="KW-1185">Reference proteome</keyword>
<dbReference type="FunFam" id="3.30.70.330:FF:000026">
    <property type="entry name" value="APOBEC1 complementation factor isoform X1"/>
    <property type="match status" value="1"/>
</dbReference>
<comment type="caution">
    <text evidence="8">The sequence shown here is derived from an EMBL/GenBank/DDBJ whole genome shotgun (WGS) entry which is preliminary data.</text>
</comment>
<dbReference type="Gene3D" id="3.30.70.330">
    <property type="match status" value="3"/>
</dbReference>
<dbReference type="GO" id="GO:0003723">
    <property type="term" value="F:RNA binding"/>
    <property type="evidence" value="ECO:0007669"/>
    <property type="project" value="UniProtKB-UniRule"/>
</dbReference>
<feature type="domain" description="RRM" evidence="7">
    <location>
        <begin position="228"/>
        <end position="300"/>
    </location>
</feature>
<evidence type="ECO:0000256" key="2">
    <source>
        <dbReference type="ARBA" id="ARBA00022490"/>
    </source>
</evidence>
<accession>A0AAV1ZG35</accession>
<dbReference type="PROSITE" id="PS50102">
    <property type="entry name" value="RRM"/>
    <property type="match status" value="3"/>
</dbReference>
<evidence type="ECO:0000259" key="7">
    <source>
        <dbReference type="PROSITE" id="PS50102"/>
    </source>
</evidence>
<gene>
    <name evidence="8" type="ORF">LARSCL_LOCUS5448</name>
</gene>
<dbReference type="PANTHER" id="PTHR21245">
    <property type="entry name" value="HETEROGENEOUS NUCLEAR RIBONUCLEOPROTEIN"/>
    <property type="match status" value="1"/>
</dbReference>
<evidence type="ECO:0000313" key="8">
    <source>
        <dbReference type="EMBL" id="CAL1270706.1"/>
    </source>
</evidence>
<organism evidence="8 9">
    <name type="scientific">Larinioides sclopetarius</name>
    <dbReference type="NCBI Taxonomy" id="280406"/>
    <lineage>
        <taxon>Eukaryota</taxon>
        <taxon>Metazoa</taxon>
        <taxon>Ecdysozoa</taxon>
        <taxon>Arthropoda</taxon>
        <taxon>Chelicerata</taxon>
        <taxon>Arachnida</taxon>
        <taxon>Araneae</taxon>
        <taxon>Araneomorphae</taxon>
        <taxon>Entelegynae</taxon>
        <taxon>Araneoidea</taxon>
        <taxon>Araneidae</taxon>
        <taxon>Larinioides</taxon>
    </lineage>
</organism>
<evidence type="ECO:0000256" key="3">
    <source>
        <dbReference type="ARBA" id="ARBA00022737"/>
    </source>
</evidence>
<keyword evidence="4 5" id="KW-0694">RNA-binding</keyword>
<dbReference type="NCBIfam" id="TIGR01648">
    <property type="entry name" value="hnRNP-R-Q"/>
    <property type="match status" value="1"/>
</dbReference>
<protein>
    <recommendedName>
        <fullName evidence="7">RRM domain-containing protein</fullName>
    </recommendedName>
</protein>
<feature type="domain" description="RRM" evidence="7">
    <location>
        <begin position="53"/>
        <end position="131"/>
    </location>
</feature>
<dbReference type="Proteomes" id="UP001497382">
    <property type="component" value="Unassembled WGS sequence"/>
</dbReference>
<evidence type="ECO:0000256" key="5">
    <source>
        <dbReference type="PROSITE-ProRule" id="PRU00176"/>
    </source>
</evidence>
<dbReference type="EMBL" id="CAXIEN010000050">
    <property type="protein sequence ID" value="CAL1270706.1"/>
    <property type="molecule type" value="Genomic_DNA"/>
</dbReference>
<dbReference type="FunFam" id="3.30.70.330:FF:000022">
    <property type="entry name" value="APOBEC1 complementation factor isoform X1"/>
    <property type="match status" value="1"/>
</dbReference>
<sequence length="489" mass="54889">MTQQAPTGTPPKHKEEAIAKLLERTGYEITNENGQRKYGPKDPNNLPVPPKGSEVFVGKLPRDVFEDELVPLFEKVGQIYEMRLMMDFGTSNRGFAFVMYTCPEHAKKAIEDLNNYEIRKGRFIGVCKSVDNCRLFVGGIPKNKTKEEILEEMQKVTDSVSKVILYSSIADKSKNRGFAFVEYENHKAAAMARRKLIPGKIPLWGHDIAVDWAEPEPDVDEETMSKVTILYVRNLMMNTTEENLKKIFSLEDKLKVEKVKKLRDFAFVHYKTRGDAETALEQLNNIDIDGSIVEVTWAKPADRVTRPRCHSRPSQHMIPDVPGMAPFMYPPPPGFDAYSTPLPFPNMPGRGGLLHRIPPFRGRGRGAAGMRRFRNFIPNTNRPGGFKPPEVGVAGHSSHYGHGQYPPNKLGKASEKGEQYPHEYVFMPLPPNAEGLDAPIAMPGPPLMSHGHARVGHPAYMYQPPPGKFRGGYDELPYLYFAPGPVSGY</sequence>
<name>A0AAV1ZG35_9ARAC</name>
<dbReference type="InterPro" id="IPR006535">
    <property type="entry name" value="HnRNP_R/Q_splicing_fac"/>
</dbReference>
<comment type="subcellular location">
    <subcellularLocation>
        <location evidence="1">Cytoplasm</location>
    </subcellularLocation>
</comment>
<proteinExistence type="predicted"/>
<dbReference type="AlphaFoldDB" id="A0AAV1ZG35"/>
<evidence type="ECO:0000256" key="6">
    <source>
        <dbReference type="SAM" id="MobiDB-lite"/>
    </source>
</evidence>
<dbReference type="CDD" id="cd12249">
    <property type="entry name" value="RRM1_hnRNPR_like"/>
    <property type="match status" value="1"/>
</dbReference>
<dbReference type="SMART" id="SM00360">
    <property type="entry name" value="RRM"/>
    <property type="match status" value="3"/>
</dbReference>
<feature type="region of interest" description="Disordered" evidence="6">
    <location>
        <begin position="31"/>
        <end position="50"/>
    </location>
</feature>